<dbReference type="GO" id="GO:0005829">
    <property type="term" value="C:cytosol"/>
    <property type="evidence" value="ECO:0007669"/>
    <property type="project" value="TreeGrafter"/>
</dbReference>
<gene>
    <name evidence="2" type="ORF">BB559_004693</name>
</gene>
<organism evidence="2 3">
    <name type="scientific">Furculomyces boomerangus</name>
    <dbReference type="NCBI Taxonomy" id="61424"/>
    <lineage>
        <taxon>Eukaryota</taxon>
        <taxon>Fungi</taxon>
        <taxon>Fungi incertae sedis</taxon>
        <taxon>Zoopagomycota</taxon>
        <taxon>Kickxellomycotina</taxon>
        <taxon>Harpellomycetes</taxon>
        <taxon>Harpellales</taxon>
        <taxon>Harpellaceae</taxon>
        <taxon>Furculomyces</taxon>
    </lineage>
</organism>
<dbReference type="InterPro" id="IPR020471">
    <property type="entry name" value="AKR"/>
</dbReference>
<dbReference type="PRINTS" id="PR00069">
    <property type="entry name" value="ALDKETRDTASE"/>
</dbReference>
<feature type="domain" description="NADP-dependent oxidoreductase" evidence="1">
    <location>
        <begin position="8"/>
        <end position="298"/>
    </location>
</feature>
<reference evidence="2 3" key="1">
    <citation type="journal article" date="2018" name="MBio">
        <title>Comparative Genomics Reveals the Core Gene Toolbox for the Fungus-Insect Symbiosis.</title>
        <authorList>
            <person name="Wang Y."/>
            <person name="Stata M."/>
            <person name="Wang W."/>
            <person name="Stajich J.E."/>
            <person name="White M.M."/>
            <person name="Moncalvo J.M."/>
        </authorList>
    </citation>
    <scope>NUCLEOTIDE SEQUENCE [LARGE SCALE GENOMIC DNA]</scope>
    <source>
        <strain evidence="2 3">AUS-77-4</strain>
    </source>
</reference>
<name>A0A2T9YD94_9FUNG</name>
<dbReference type="GO" id="GO:0070485">
    <property type="term" value="P:dehydro-D-arabinono-1,4-lactone biosynthetic process"/>
    <property type="evidence" value="ECO:0007669"/>
    <property type="project" value="TreeGrafter"/>
</dbReference>
<proteinExistence type="predicted"/>
<dbReference type="SUPFAM" id="SSF51430">
    <property type="entry name" value="NAD(P)-linked oxidoreductase"/>
    <property type="match status" value="1"/>
</dbReference>
<accession>A0A2T9YD94</accession>
<comment type="caution">
    <text evidence="2">The sequence shown here is derived from an EMBL/GenBank/DDBJ whole genome shotgun (WGS) entry which is preliminary data.</text>
</comment>
<evidence type="ECO:0000313" key="2">
    <source>
        <dbReference type="EMBL" id="PVU90301.1"/>
    </source>
</evidence>
<dbReference type="InterPro" id="IPR036812">
    <property type="entry name" value="NAD(P)_OxRdtase_dom_sf"/>
</dbReference>
<protein>
    <recommendedName>
        <fullName evidence="1">NADP-dependent oxidoreductase domain-containing protein</fullName>
    </recommendedName>
</protein>
<dbReference type="PANTHER" id="PTHR42686">
    <property type="entry name" value="GH17980P-RELATED"/>
    <property type="match status" value="1"/>
</dbReference>
<evidence type="ECO:0000313" key="3">
    <source>
        <dbReference type="Proteomes" id="UP000245699"/>
    </source>
</evidence>
<dbReference type="Proteomes" id="UP000245699">
    <property type="component" value="Unassembled WGS sequence"/>
</dbReference>
<dbReference type="InterPro" id="IPR023210">
    <property type="entry name" value="NADP_OxRdtase_dom"/>
</dbReference>
<sequence length="348" mass="38649">MTTLKLSKIGLGTGPLGGPYGVIDPTVPVETIRTAFSNGVNWLDTSPYYGNSETVVGNALEELKDEFPRNTYMISTKVGRYGYSKKDFDYSAERVRASVLESLEKLKTNYLDFVYCHDVEFVDKHMVYDQALPELFKMKKEGIIRNVGISGYPIDLLVEIAQKQFDKGNPLDQVLSYCHSNLHNKQALYIVPLLRSAGVKYVIMASPLSMGLLRSEGPQDWHPASQELKDAVTECIKRCSERNVKLSDLALQAAYAYALHPDSAKNFGVEGPFVDGCLVGMIGKEEVLKSIQALELSMSLDINSKAGDNNHTSSHTEGATEMQECLTIVQEILKPFSEYTWLSPPEDA</sequence>
<dbReference type="PANTHER" id="PTHR42686:SF1">
    <property type="entry name" value="GH17980P-RELATED"/>
    <property type="match status" value="1"/>
</dbReference>
<evidence type="ECO:0000259" key="1">
    <source>
        <dbReference type="Pfam" id="PF00248"/>
    </source>
</evidence>
<dbReference type="Gene3D" id="3.20.20.100">
    <property type="entry name" value="NADP-dependent oxidoreductase domain"/>
    <property type="match status" value="1"/>
</dbReference>
<dbReference type="AlphaFoldDB" id="A0A2T9YD94"/>
<dbReference type="EMBL" id="MBFT01000490">
    <property type="protein sequence ID" value="PVU90301.1"/>
    <property type="molecule type" value="Genomic_DNA"/>
</dbReference>
<dbReference type="STRING" id="61424.A0A2T9YD94"/>
<dbReference type="OrthoDB" id="5286008at2759"/>
<dbReference type="Pfam" id="PF00248">
    <property type="entry name" value="Aldo_ket_red"/>
    <property type="match status" value="1"/>
</dbReference>
<dbReference type="GO" id="GO:0045290">
    <property type="term" value="F:D-arabinose 1-dehydrogenase [NAD(P)+] activity"/>
    <property type="evidence" value="ECO:0007669"/>
    <property type="project" value="TreeGrafter"/>
</dbReference>
<keyword evidence="3" id="KW-1185">Reference proteome</keyword>